<dbReference type="EMBL" id="JYDO01000058">
    <property type="protein sequence ID" value="KRZ73836.1"/>
    <property type="molecule type" value="Genomic_DNA"/>
</dbReference>
<accession>A0A0V1MQH4</accession>
<comment type="caution">
    <text evidence="1">The sequence shown here is derived from an EMBL/GenBank/DDBJ whole genome shotgun (WGS) entry which is preliminary data.</text>
</comment>
<sequence length="78" mass="8730">MTERHAVQGMTERPAEQRLIKCRLVGSCGPVARSHPRSSPAASLNWAGWEVLLPRLCGYLSRTCNEQRRHTAMVVTLT</sequence>
<gene>
    <name evidence="1" type="ORF">T10_7786</name>
</gene>
<evidence type="ECO:0000313" key="2">
    <source>
        <dbReference type="Proteomes" id="UP000054843"/>
    </source>
</evidence>
<dbReference type="AlphaFoldDB" id="A0A0V1MQH4"/>
<reference evidence="1 2" key="1">
    <citation type="submission" date="2015-01" db="EMBL/GenBank/DDBJ databases">
        <title>Evolution of Trichinella species and genotypes.</title>
        <authorList>
            <person name="Korhonen P.K."/>
            <person name="Edoardo P."/>
            <person name="Giuseppe L.R."/>
            <person name="Gasser R.B."/>
        </authorList>
    </citation>
    <scope>NUCLEOTIDE SEQUENCE [LARGE SCALE GENOMIC DNA]</scope>
    <source>
        <strain evidence="1">ISS1980</strain>
    </source>
</reference>
<organism evidence="1 2">
    <name type="scientific">Trichinella papuae</name>
    <dbReference type="NCBI Taxonomy" id="268474"/>
    <lineage>
        <taxon>Eukaryota</taxon>
        <taxon>Metazoa</taxon>
        <taxon>Ecdysozoa</taxon>
        <taxon>Nematoda</taxon>
        <taxon>Enoplea</taxon>
        <taxon>Dorylaimia</taxon>
        <taxon>Trichinellida</taxon>
        <taxon>Trichinellidae</taxon>
        <taxon>Trichinella</taxon>
    </lineage>
</organism>
<keyword evidence="2" id="KW-1185">Reference proteome</keyword>
<proteinExistence type="predicted"/>
<evidence type="ECO:0000313" key="1">
    <source>
        <dbReference type="EMBL" id="KRZ73836.1"/>
    </source>
</evidence>
<protein>
    <submittedName>
        <fullName evidence="1">Uncharacterized protein</fullName>
    </submittedName>
</protein>
<dbReference type="OrthoDB" id="5929758at2759"/>
<name>A0A0V1MQH4_9BILA</name>
<dbReference type="Proteomes" id="UP000054843">
    <property type="component" value="Unassembled WGS sequence"/>
</dbReference>